<dbReference type="AlphaFoldDB" id="A0AAV7VPJ9"/>
<dbReference type="GO" id="GO:0016787">
    <property type="term" value="F:hydrolase activity"/>
    <property type="evidence" value="ECO:0007669"/>
    <property type="project" value="UniProtKB-KW"/>
</dbReference>
<evidence type="ECO:0000256" key="5">
    <source>
        <dbReference type="ARBA" id="ARBA00022801"/>
    </source>
</evidence>
<name>A0AAV7VPJ9_PLEWA</name>
<evidence type="ECO:0000256" key="6">
    <source>
        <dbReference type="ARBA" id="ARBA00022918"/>
    </source>
</evidence>
<reference evidence="9" key="1">
    <citation type="journal article" date="2022" name="bioRxiv">
        <title>Sequencing and chromosome-scale assembly of the giantPleurodeles waltlgenome.</title>
        <authorList>
            <person name="Brown T."/>
            <person name="Elewa A."/>
            <person name="Iarovenko S."/>
            <person name="Subramanian E."/>
            <person name="Araus A.J."/>
            <person name="Petzold A."/>
            <person name="Susuki M."/>
            <person name="Suzuki K.-i.T."/>
            <person name="Hayashi T."/>
            <person name="Toyoda A."/>
            <person name="Oliveira C."/>
            <person name="Osipova E."/>
            <person name="Leigh N.D."/>
            <person name="Simon A."/>
            <person name="Yun M.H."/>
        </authorList>
    </citation>
    <scope>NUCLEOTIDE SEQUENCE</scope>
    <source>
        <strain evidence="9">20211129_DDA</strain>
        <tissue evidence="9">Liver</tissue>
    </source>
</reference>
<dbReference type="InterPro" id="IPR043502">
    <property type="entry name" value="DNA/RNA_pol_sf"/>
</dbReference>
<evidence type="ECO:0000313" key="10">
    <source>
        <dbReference type="Proteomes" id="UP001066276"/>
    </source>
</evidence>
<sequence length="179" mass="20120">MWFSTIDLLAGYHQISLTPESRKLTEFITPFGCYQFGGVSTSEVSAYGCPKRGPPRQDHWRCQEEGEHNTEAGPLEKMWSAENPLSLLTEPRERGDNRRSQENHGPAGVAGVKCVSGKDENQTPRWPPGLEEGRRDILPRPLRDPKSNERIILFASRSLSPAGENYPNMEREALACVWA</sequence>
<gene>
    <name evidence="9" type="ORF">NDU88_006353</name>
</gene>
<keyword evidence="3" id="KW-0540">Nuclease</keyword>
<evidence type="ECO:0000256" key="4">
    <source>
        <dbReference type="ARBA" id="ARBA00022759"/>
    </source>
</evidence>
<organism evidence="9 10">
    <name type="scientific">Pleurodeles waltl</name>
    <name type="common">Iberian ribbed newt</name>
    <dbReference type="NCBI Taxonomy" id="8319"/>
    <lineage>
        <taxon>Eukaryota</taxon>
        <taxon>Metazoa</taxon>
        <taxon>Chordata</taxon>
        <taxon>Craniata</taxon>
        <taxon>Vertebrata</taxon>
        <taxon>Euteleostomi</taxon>
        <taxon>Amphibia</taxon>
        <taxon>Batrachia</taxon>
        <taxon>Caudata</taxon>
        <taxon>Salamandroidea</taxon>
        <taxon>Salamandridae</taxon>
        <taxon>Pleurodelinae</taxon>
        <taxon>Pleurodeles</taxon>
    </lineage>
</organism>
<feature type="compositionally biased region" description="Basic and acidic residues" evidence="7">
    <location>
        <begin position="90"/>
        <end position="102"/>
    </location>
</feature>
<dbReference type="EMBL" id="JANPWB010000003">
    <property type="protein sequence ID" value="KAJ1202555.1"/>
    <property type="molecule type" value="Genomic_DNA"/>
</dbReference>
<comment type="caution">
    <text evidence="9">The sequence shown here is derived from an EMBL/GenBank/DDBJ whole genome shotgun (WGS) entry which is preliminary data.</text>
</comment>
<dbReference type="SUPFAM" id="SSF56672">
    <property type="entry name" value="DNA/RNA polymerases"/>
    <property type="match status" value="1"/>
</dbReference>
<keyword evidence="1" id="KW-0808">Transferase</keyword>
<keyword evidence="10" id="KW-1185">Reference proteome</keyword>
<feature type="domain" description="Reverse transcriptase RNase H-like" evidence="8">
    <location>
        <begin position="145"/>
        <end position="179"/>
    </location>
</feature>
<dbReference type="Proteomes" id="UP001066276">
    <property type="component" value="Chromosome 2_1"/>
</dbReference>
<evidence type="ECO:0000256" key="7">
    <source>
        <dbReference type="SAM" id="MobiDB-lite"/>
    </source>
</evidence>
<evidence type="ECO:0000256" key="3">
    <source>
        <dbReference type="ARBA" id="ARBA00022722"/>
    </source>
</evidence>
<proteinExistence type="predicted"/>
<keyword evidence="4" id="KW-0255">Endonuclease</keyword>
<evidence type="ECO:0000259" key="8">
    <source>
        <dbReference type="Pfam" id="PF17917"/>
    </source>
</evidence>
<dbReference type="Pfam" id="PF17917">
    <property type="entry name" value="RT_RNaseH"/>
    <property type="match status" value="1"/>
</dbReference>
<dbReference type="InterPro" id="IPR043128">
    <property type="entry name" value="Rev_trsase/Diguanyl_cyclase"/>
</dbReference>
<dbReference type="Gene3D" id="3.10.10.10">
    <property type="entry name" value="HIV Type 1 Reverse Transcriptase, subunit A, domain 1"/>
    <property type="match status" value="1"/>
</dbReference>
<keyword evidence="6" id="KW-0695">RNA-directed DNA polymerase</keyword>
<dbReference type="GO" id="GO:0004519">
    <property type="term" value="F:endonuclease activity"/>
    <property type="evidence" value="ECO:0007669"/>
    <property type="project" value="UniProtKB-KW"/>
</dbReference>
<evidence type="ECO:0000256" key="1">
    <source>
        <dbReference type="ARBA" id="ARBA00022679"/>
    </source>
</evidence>
<dbReference type="GO" id="GO:0003964">
    <property type="term" value="F:RNA-directed DNA polymerase activity"/>
    <property type="evidence" value="ECO:0007669"/>
    <property type="project" value="UniProtKB-KW"/>
</dbReference>
<accession>A0AAV7VPJ9</accession>
<keyword evidence="5" id="KW-0378">Hydrolase</keyword>
<dbReference type="Gene3D" id="3.30.70.270">
    <property type="match status" value="1"/>
</dbReference>
<evidence type="ECO:0000256" key="2">
    <source>
        <dbReference type="ARBA" id="ARBA00022695"/>
    </source>
</evidence>
<feature type="compositionally biased region" description="Basic and acidic residues" evidence="7">
    <location>
        <begin position="55"/>
        <end position="70"/>
    </location>
</feature>
<protein>
    <recommendedName>
        <fullName evidence="8">Reverse transcriptase RNase H-like domain-containing protein</fullName>
    </recommendedName>
</protein>
<feature type="compositionally biased region" description="Basic and acidic residues" evidence="7">
    <location>
        <begin position="131"/>
        <end position="143"/>
    </location>
</feature>
<evidence type="ECO:0000313" key="9">
    <source>
        <dbReference type="EMBL" id="KAJ1202555.1"/>
    </source>
</evidence>
<keyword evidence="2" id="KW-0548">Nucleotidyltransferase</keyword>
<dbReference type="InterPro" id="IPR041373">
    <property type="entry name" value="RT_RNaseH"/>
</dbReference>
<feature type="region of interest" description="Disordered" evidence="7">
    <location>
        <begin position="53"/>
        <end position="143"/>
    </location>
</feature>